<comment type="caution">
    <text evidence="1">The sequence shown here is derived from an EMBL/GenBank/DDBJ whole genome shotgun (WGS) entry which is preliminary data.</text>
</comment>
<evidence type="ECO:0000313" key="1">
    <source>
        <dbReference type="EMBL" id="VEL28454.1"/>
    </source>
</evidence>
<keyword evidence="2" id="KW-1185">Reference proteome</keyword>
<reference evidence="1" key="1">
    <citation type="submission" date="2018-11" db="EMBL/GenBank/DDBJ databases">
        <authorList>
            <consortium name="Pathogen Informatics"/>
        </authorList>
    </citation>
    <scope>NUCLEOTIDE SEQUENCE</scope>
</reference>
<dbReference type="EMBL" id="CAAALY010095179">
    <property type="protein sequence ID" value="VEL28454.1"/>
    <property type="molecule type" value="Genomic_DNA"/>
</dbReference>
<proteinExistence type="predicted"/>
<dbReference type="Proteomes" id="UP000784294">
    <property type="component" value="Unassembled WGS sequence"/>
</dbReference>
<dbReference type="AlphaFoldDB" id="A0A3S5A5U7"/>
<organism evidence="1 2">
    <name type="scientific">Protopolystoma xenopodis</name>
    <dbReference type="NCBI Taxonomy" id="117903"/>
    <lineage>
        <taxon>Eukaryota</taxon>
        <taxon>Metazoa</taxon>
        <taxon>Spiralia</taxon>
        <taxon>Lophotrochozoa</taxon>
        <taxon>Platyhelminthes</taxon>
        <taxon>Monogenea</taxon>
        <taxon>Polyopisthocotylea</taxon>
        <taxon>Polystomatidea</taxon>
        <taxon>Polystomatidae</taxon>
        <taxon>Protopolystoma</taxon>
    </lineage>
</organism>
<accession>A0A3S5A5U7</accession>
<gene>
    <name evidence="1" type="ORF">PXEA_LOCUS21894</name>
</gene>
<sequence length="169" mass="18844">MLSVPVHRTKMAHPLAYIKKYDTEVLSSGDMNGRRKLLPQRGHLAIPRQHNFHPSLLHLDIVNLAGIVADMPSREDFMATEQLQVWLHGVEAGGVLGLGPGVWNKREMETRREKNATKEEDDARVRRAERIEEVLARVRRMTAFDVYLNRVAQIISSPGGGGGAGGLSF</sequence>
<name>A0A3S5A5U7_9PLAT</name>
<protein>
    <submittedName>
        <fullName evidence="1">Uncharacterized protein</fullName>
    </submittedName>
</protein>
<feature type="non-terminal residue" evidence="1">
    <location>
        <position position="169"/>
    </location>
</feature>
<evidence type="ECO:0000313" key="2">
    <source>
        <dbReference type="Proteomes" id="UP000784294"/>
    </source>
</evidence>